<dbReference type="GeneID" id="76981202"/>
<evidence type="ECO:0000256" key="2">
    <source>
        <dbReference type="ARBA" id="ARBA00022525"/>
    </source>
</evidence>
<dbReference type="EMBL" id="CP051464">
    <property type="protein sequence ID" value="QJC95038.1"/>
    <property type="molecule type" value="Genomic_DNA"/>
</dbReference>
<dbReference type="SUPFAM" id="SSF48619">
    <property type="entry name" value="Phospholipase A2, PLA2"/>
    <property type="match status" value="1"/>
</dbReference>
<sequence length="257" mass="28959">MQILNGVYMEGQELQELKERAFNDSSFDDLLVVVNQQFNNEQTVSKKDLKVDKGYKSDIELEEGYVVSGKQIVFINESKTVRIAYYELNDYELPIEYKEVAQVLTTDKTDSHYLLGITFNTEGEIEIDTLSVDYPESQLPDITEPLPNDPNYIPQDTGNFMDSGEETSGDFTTKVWWTSNGCLPGGYQHCGGNCGYNGDHGGGKPINYTDSCCVLHDRCYGKGLRKCKCDTMLVECVRNEVTWAAFGIRMYFGPKGC</sequence>
<keyword evidence="4" id="KW-1185">Reference proteome</keyword>
<dbReference type="InterPro" id="IPR036444">
    <property type="entry name" value="PLipase_A2_dom_sf"/>
</dbReference>
<dbReference type="Gene3D" id="1.20.90.10">
    <property type="entry name" value="Phospholipase A2 domain"/>
    <property type="match status" value="1"/>
</dbReference>
<keyword evidence="2" id="KW-0964">Secreted</keyword>
<evidence type="ECO:0000256" key="1">
    <source>
        <dbReference type="ARBA" id="ARBA00004613"/>
    </source>
</evidence>
<dbReference type="Proteomes" id="UP000501048">
    <property type="component" value="Chromosome"/>
</dbReference>
<reference evidence="3 4" key="1">
    <citation type="submission" date="2020-04" db="EMBL/GenBank/DDBJ databases">
        <title>Plant growth promoting and environmental Bacillus: genomic and epigenetic comparison.</title>
        <authorList>
            <person name="Reva O.N."/>
            <person name="Lutz S."/>
            <person name="Ahrens C.H."/>
        </authorList>
    </citation>
    <scope>NUCLEOTIDE SEQUENCE [LARGE SCALE GENOMIC DNA]</scope>
    <source>
        <strain evidence="3 4">UCMB5075</strain>
    </source>
</reference>
<name>A0ABX6LWW8_BACMO</name>
<evidence type="ECO:0000313" key="4">
    <source>
        <dbReference type="Proteomes" id="UP000501048"/>
    </source>
</evidence>
<protein>
    <recommendedName>
        <fullName evidence="5">Phospholipase A2 domain-containing protein</fullName>
    </recommendedName>
</protein>
<gene>
    <name evidence="3" type="ORF">HC660_05340</name>
</gene>
<dbReference type="InterPro" id="IPR033113">
    <property type="entry name" value="PLA2_histidine"/>
</dbReference>
<organism evidence="3 4">
    <name type="scientific">Bacillus mojavensis</name>
    <dbReference type="NCBI Taxonomy" id="72360"/>
    <lineage>
        <taxon>Bacteria</taxon>
        <taxon>Bacillati</taxon>
        <taxon>Bacillota</taxon>
        <taxon>Bacilli</taxon>
        <taxon>Bacillales</taxon>
        <taxon>Bacillaceae</taxon>
        <taxon>Bacillus</taxon>
    </lineage>
</organism>
<comment type="subcellular location">
    <subcellularLocation>
        <location evidence="1">Secreted</location>
    </subcellularLocation>
</comment>
<evidence type="ECO:0008006" key="5">
    <source>
        <dbReference type="Google" id="ProtNLM"/>
    </source>
</evidence>
<dbReference type="PROSITE" id="PS00118">
    <property type="entry name" value="PA2_HIS"/>
    <property type="match status" value="1"/>
</dbReference>
<evidence type="ECO:0000313" key="3">
    <source>
        <dbReference type="EMBL" id="QJC95038.1"/>
    </source>
</evidence>
<accession>A0ABX6LWW8</accession>
<proteinExistence type="predicted"/>
<dbReference type="RefSeq" id="WP_168746993.1">
    <property type="nucleotide sequence ID" value="NZ_CP051464.1"/>
</dbReference>